<evidence type="ECO:0000256" key="3">
    <source>
        <dbReference type="ARBA" id="ARBA00022679"/>
    </source>
</evidence>
<keyword evidence="8" id="KW-1133">Transmembrane helix</keyword>
<reference evidence="10" key="2">
    <citation type="submission" date="2025-08" db="UniProtKB">
        <authorList>
            <consortium name="RefSeq"/>
        </authorList>
    </citation>
    <scope>IDENTIFICATION</scope>
</reference>
<dbReference type="Proteomes" id="UP000694861">
    <property type="component" value="Linkage group LG5"/>
</dbReference>
<dbReference type="Pfam" id="PF10250">
    <property type="entry name" value="O-FucT"/>
    <property type="match status" value="1"/>
</dbReference>
<keyword evidence="5" id="KW-0119">Carbohydrate metabolism</keyword>
<keyword evidence="4" id="KW-0294">Fucose metabolism</keyword>
<protein>
    <recommendedName>
        <fullName evidence="6">O-fucosyltransferase family protein</fullName>
    </recommendedName>
</protein>
<accession>A0ABM0P3L9</accession>
<feature type="compositionally biased region" description="Gly residues" evidence="7">
    <location>
        <begin position="17"/>
        <end position="29"/>
    </location>
</feature>
<keyword evidence="8" id="KW-0812">Transmembrane</keyword>
<comment type="similarity">
    <text evidence="1">Belongs to the glycosyltransferase GT106 family.</text>
</comment>
<dbReference type="PANTHER" id="PTHR31288:SF8">
    <property type="entry name" value="O-FUCOSYLTRANSFERASE 10-RELATED"/>
    <property type="match status" value="1"/>
</dbReference>
<dbReference type="GeneID" id="103332915"/>
<dbReference type="CDD" id="cd11299">
    <property type="entry name" value="O-FucT_plant"/>
    <property type="match status" value="1"/>
</dbReference>
<name>A0ABM0P3L9_PRUMU</name>
<feature type="transmembrane region" description="Helical" evidence="8">
    <location>
        <begin position="78"/>
        <end position="97"/>
    </location>
</feature>
<reference evidence="9" key="1">
    <citation type="journal article" date="2012" name="Nat. Commun.">
        <title>The genome of Prunus mume.</title>
        <authorList>
            <person name="Zhang Q."/>
            <person name="Chen W."/>
            <person name="Sun L."/>
            <person name="Zhao F."/>
            <person name="Huang B."/>
            <person name="Yang W."/>
            <person name="Tao Y."/>
            <person name="Wang J."/>
            <person name="Yuan Z."/>
            <person name="Fan G."/>
            <person name="Xing Z."/>
            <person name="Han C."/>
            <person name="Pan H."/>
            <person name="Zhong X."/>
            <person name="Shi W."/>
            <person name="Liang X."/>
            <person name="Du D."/>
            <person name="Sun F."/>
            <person name="Xu Z."/>
            <person name="Hao R."/>
            <person name="Lv T."/>
            <person name="Lv Y."/>
            <person name="Zheng Z."/>
            <person name="Sun M."/>
            <person name="Luo L."/>
            <person name="Cai M."/>
            <person name="Gao Y."/>
            <person name="Wang J."/>
            <person name="Yin Y."/>
            <person name="Xu X."/>
            <person name="Cheng T."/>
            <person name="Wang J."/>
        </authorList>
    </citation>
    <scope>NUCLEOTIDE SEQUENCE [LARGE SCALE GENOMIC DNA]</scope>
</reference>
<keyword evidence="2" id="KW-0328">Glycosyltransferase</keyword>
<evidence type="ECO:0000313" key="10">
    <source>
        <dbReference type="RefSeq" id="XP_008233904.1"/>
    </source>
</evidence>
<dbReference type="InterPro" id="IPR024709">
    <property type="entry name" value="FucosylTrfase_pln"/>
</dbReference>
<feature type="compositionally biased region" description="Basic residues" evidence="7">
    <location>
        <begin position="1"/>
        <end position="15"/>
    </location>
</feature>
<proteinExistence type="inferred from homology"/>
<keyword evidence="3" id="KW-0808">Transferase</keyword>
<evidence type="ECO:0000256" key="6">
    <source>
        <dbReference type="ARBA" id="ARBA00030350"/>
    </source>
</evidence>
<dbReference type="PANTHER" id="PTHR31288">
    <property type="entry name" value="O-FUCOSYLTRANSFERASE FAMILY PROTEIN"/>
    <property type="match status" value="1"/>
</dbReference>
<sequence>MGMKAKPHHHHHHHYNGNGGGGGGGGGNGSESSSSTSPSPPPSPRRHSSTLSHCRRKLRSKPISVVAGFLLLRRFLRLLVVLPLLYVSGLIMCVGPFSGLMGHTPLPGSVYRSHEMFEVLWPHIQADNSTPIELSSVWRYRRKLKEQKPCPPSTAGLQLESPGPSVYLIVEANGGLNQQRSAICNAVALAGLLNAILVIPNFEFHNVWRDPSTFGDIYDEDHFIATLEGHVKVVKELPEMVLERYDHSIANIPTLRVQAWAPVRYYKGEVYPILQRQGVIRIAPFANRLAMNVPPSIQHLRCLANYEALKFSSPISNLARKLVERMTEMSSRTGGKYVSIHLRFEEDMVAFSCCLYDGGEAENSEMNSIRQKGWGDKFKRKGRVTLPGLNRIDGKCPLTPLEVGMMLRGMGFDNSTSIYLASGKIYWAEKHLAPLLKMFPYLHTKESLATPDELAPFKGYSSRLAALDYTVCLSSEVFVTTQGGNFPHFLMGHRRFLNGGHAKTIIPDKRKLVVLLHDMSISWKDFKLEMEAMLTESDRKGKIIPRVKKFTKKSSVYSYPLPDCGCLQKHNSTGIDPSAHS</sequence>
<feature type="region of interest" description="Disordered" evidence="7">
    <location>
        <begin position="1"/>
        <end position="54"/>
    </location>
</feature>
<evidence type="ECO:0000256" key="8">
    <source>
        <dbReference type="SAM" id="Phobius"/>
    </source>
</evidence>
<dbReference type="InterPro" id="IPR019378">
    <property type="entry name" value="GDP-Fuc_O-FucTrfase"/>
</dbReference>
<evidence type="ECO:0000256" key="4">
    <source>
        <dbReference type="ARBA" id="ARBA00023253"/>
    </source>
</evidence>
<keyword evidence="9" id="KW-1185">Reference proteome</keyword>
<evidence type="ECO:0000256" key="7">
    <source>
        <dbReference type="SAM" id="MobiDB-lite"/>
    </source>
</evidence>
<dbReference type="PIRSF" id="PIRSF009360">
    <property type="entry name" value="UCP009360"/>
    <property type="match status" value="1"/>
</dbReference>
<evidence type="ECO:0000256" key="1">
    <source>
        <dbReference type="ARBA" id="ARBA00007737"/>
    </source>
</evidence>
<feature type="compositionally biased region" description="Basic residues" evidence="7">
    <location>
        <begin position="44"/>
        <end position="54"/>
    </location>
</feature>
<keyword evidence="8" id="KW-0472">Membrane</keyword>
<evidence type="ECO:0000256" key="2">
    <source>
        <dbReference type="ARBA" id="ARBA00022676"/>
    </source>
</evidence>
<organism evidence="9 10">
    <name type="scientific">Prunus mume</name>
    <name type="common">Japanese apricot</name>
    <name type="synonym">Armeniaca mume</name>
    <dbReference type="NCBI Taxonomy" id="102107"/>
    <lineage>
        <taxon>Eukaryota</taxon>
        <taxon>Viridiplantae</taxon>
        <taxon>Streptophyta</taxon>
        <taxon>Embryophyta</taxon>
        <taxon>Tracheophyta</taxon>
        <taxon>Spermatophyta</taxon>
        <taxon>Magnoliopsida</taxon>
        <taxon>eudicotyledons</taxon>
        <taxon>Gunneridae</taxon>
        <taxon>Pentapetalae</taxon>
        <taxon>rosids</taxon>
        <taxon>fabids</taxon>
        <taxon>Rosales</taxon>
        <taxon>Rosaceae</taxon>
        <taxon>Amygdaloideae</taxon>
        <taxon>Amygdaleae</taxon>
        <taxon>Prunus</taxon>
    </lineage>
</organism>
<gene>
    <name evidence="10" type="primary">LOC103332915</name>
</gene>
<evidence type="ECO:0000256" key="5">
    <source>
        <dbReference type="ARBA" id="ARBA00023277"/>
    </source>
</evidence>
<dbReference type="RefSeq" id="XP_008233904.1">
    <property type="nucleotide sequence ID" value="XM_008235682.2"/>
</dbReference>
<evidence type="ECO:0000313" key="9">
    <source>
        <dbReference type="Proteomes" id="UP000694861"/>
    </source>
</evidence>